<reference evidence="1" key="1">
    <citation type="journal article" date="2022" name="Front. Genet.">
        <title>Chromosome-Scale Assembly of the Dendrobium nobile Genome Provides Insights Into the Molecular Mechanism of the Biosynthesis of the Medicinal Active Ingredient of Dendrobium.</title>
        <authorList>
            <person name="Xu Q."/>
            <person name="Niu S.-C."/>
            <person name="Li K.-L."/>
            <person name="Zheng P.-J."/>
            <person name="Zhang X.-J."/>
            <person name="Jia Y."/>
            <person name="Liu Y."/>
            <person name="Niu Y.-X."/>
            <person name="Yu L.-H."/>
            <person name="Chen D.-F."/>
            <person name="Zhang G.-Q."/>
        </authorList>
    </citation>
    <scope>NUCLEOTIDE SEQUENCE</scope>
    <source>
        <tissue evidence="1">Leaf</tissue>
    </source>
</reference>
<comment type="caution">
    <text evidence="1">The sequence shown here is derived from an EMBL/GenBank/DDBJ whole genome shotgun (WGS) entry which is preliminary data.</text>
</comment>
<proteinExistence type="predicted"/>
<accession>A0A8T3BRF0</accession>
<evidence type="ECO:0000313" key="1">
    <source>
        <dbReference type="EMBL" id="KAI0515973.1"/>
    </source>
</evidence>
<organism evidence="1 2">
    <name type="scientific">Dendrobium nobile</name>
    <name type="common">Orchid</name>
    <dbReference type="NCBI Taxonomy" id="94219"/>
    <lineage>
        <taxon>Eukaryota</taxon>
        <taxon>Viridiplantae</taxon>
        <taxon>Streptophyta</taxon>
        <taxon>Embryophyta</taxon>
        <taxon>Tracheophyta</taxon>
        <taxon>Spermatophyta</taxon>
        <taxon>Magnoliopsida</taxon>
        <taxon>Liliopsida</taxon>
        <taxon>Asparagales</taxon>
        <taxon>Orchidaceae</taxon>
        <taxon>Epidendroideae</taxon>
        <taxon>Malaxideae</taxon>
        <taxon>Dendrobiinae</taxon>
        <taxon>Dendrobium</taxon>
    </lineage>
</organism>
<dbReference type="AlphaFoldDB" id="A0A8T3BRF0"/>
<keyword evidence="2" id="KW-1185">Reference proteome</keyword>
<dbReference type="EMBL" id="JAGYWB010000007">
    <property type="protein sequence ID" value="KAI0515973.1"/>
    <property type="molecule type" value="Genomic_DNA"/>
</dbReference>
<dbReference type="Proteomes" id="UP000829196">
    <property type="component" value="Unassembled WGS sequence"/>
</dbReference>
<gene>
    <name evidence="1" type="ORF">KFK09_008644</name>
</gene>
<evidence type="ECO:0000313" key="2">
    <source>
        <dbReference type="Proteomes" id="UP000829196"/>
    </source>
</evidence>
<name>A0A8T3BRF0_DENNO</name>
<protein>
    <submittedName>
        <fullName evidence="1">Uncharacterized protein</fullName>
    </submittedName>
</protein>
<sequence length="53" mass="6142">MTFLNQSASFQLPIIESLSSQKSTILTFLNRLSNLDILLPIFIIKPHNMYIYL</sequence>